<feature type="transmembrane region" description="Helical" evidence="6">
    <location>
        <begin position="668"/>
        <end position="688"/>
    </location>
</feature>
<dbReference type="InterPro" id="IPR052536">
    <property type="entry name" value="ABC-4_Integral_Memb_Prot"/>
</dbReference>
<feature type="transmembrane region" description="Helical" evidence="6">
    <location>
        <begin position="304"/>
        <end position="328"/>
    </location>
</feature>
<feature type="transmembrane region" description="Helical" evidence="6">
    <location>
        <begin position="246"/>
        <end position="267"/>
    </location>
</feature>
<gene>
    <name evidence="8" type="ORF">FC90_GL001608</name>
</gene>
<evidence type="ECO:0000256" key="4">
    <source>
        <dbReference type="ARBA" id="ARBA00022989"/>
    </source>
</evidence>
<comment type="subcellular location">
    <subcellularLocation>
        <location evidence="1 6">Cell membrane</location>
        <topology evidence="1 6">Multi-pass membrane protein</topology>
    </subcellularLocation>
</comment>
<name>A0AA89KWG4_9LACO</name>
<keyword evidence="6" id="KW-0813">Transport</keyword>
<evidence type="ECO:0000256" key="5">
    <source>
        <dbReference type="ARBA" id="ARBA00023136"/>
    </source>
</evidence>
<proteinExistence type="inferred from homology"/>
<keyword evidence="4 6" id="KW-1133">Transmembrane helix</keyword>
<dbReference type="Pfam" id="PF02687">
    <property type="entry name" value="FtsX"/>
    <property type="match status" value="1"/>
</dbReference>
<keyword evidence="3 6" id="KW-0812">Transmembrane</keyword>
<sequence length="707" mass="80328">MAEVDTMLLHLAIKNVLNRARDYAAYVMACVVAMVVYFCFISIETAPIFKHIGMAGESLALGRILQMTGIVILLFVVFFLVYANLFFIKKRRREIGILSIIGIPKYQISLLFLVESLMVGLIVLMVGLFLGILFSKLFAMLLLRMMGIAIAMPFLISGQAVEQTIVMFGGLFLLMGILNSTMIYRYQLVILLQKMTFSHKVRRPNWLTYLGGILAPSLIIGGYYLADHTLTYMPRLERRFGFGVDLLYLLTILLFEIIGTLAFFQAYTQIWLQFERRWKHLYYRGTHLLSVTNLSFRFKENAKMLWMITILCAVTITAIGSAAMIYTYSQDALQQNTPIDLIYSQSQKPAVNDILTRYRVRPVSQVDTAYKLVTARFKVNSTVAKNGIRMDGAAAVMPLTQYNRAMAQQFEQPAVKLKNNAAITIINLPHTMLEAPYKKGTGVLRRQSVGIPLQIKQADTPKLRIVHLRKQFPNGAGIFFDGVLNVIVVNNAVYRQISATVMDRIYTVQLTTAQQMQKALMRELLQLSRNPRQHDYLVMQKKSGTTRYTIKTTAKHLSELSRSSVLLKQPNQAIANANFGFYLYVALFIALIFMLATGSIIMLKQLSEAQEATLQYRTLKKIGMSVNEIKRMIYFQILMLFLLPIILGSMHAFFAIRMLGLFLDNPGLQLAYLVCGLLIVIYFIFYLITANIYNRIVNAPLNSDGFY</sequence>
<feature type="transmembrane region" description="Helical" evidence="6">
    <location>
        <begin position="633"/>
        <end position="656"/>
    </location>
</feature>
<feature type="transmembrane region" description="Helical" evidence="6">
    <location>
        <begin position="64"/>
        <end position="88"/>
    </location>
</feature>
<feature type="transmembrane region" description="Helical" evidence="6">
    <location>
        <begin position="165"/>
        <end position="186"/>
    </location>
</feature>
<evidence type="ECO:0000313" key="9">
    <source>
        <dbReference type="Proteomes" id="UP000050823"/>
    </source>
</evidence>
<feature type="transmembrane region" description="Helical" evidence="6">
    <location>
        <begin position="581"/>
        <end position="603"/>
    </location>
</feature>
<feature type="transmembrane region" description="Helical" evidence="6">
    <location>
        <begin position="141"/>
        <end position="159"/>
    </location>
</feature>
<keyword evidence="2 6" id="KW-1003">Cell membrane</keyword>
<evidence type="ECO:0000313" key="8">
    <source>
        <dbReference type="EMBL" id="KRM21072.1"/>
    </source>
</evidence>
<evidence type="ECO:0000256" key="1">
    <source>
        <dbReference type="ARBA" id="ARBA00004651"/>
    </source>
</evidence>
<protein>
    <submittedName>
        <fullName evidence="8">Permease family protein</fullName>
    </submittedName>
</protein>
<accession>A0AA89KWG4</accession>
<reference evidence="8 9" key="1">
    <citation type="journal article" date="2015" name="Genome Announc.">
        <title>Expanding the biotechnology potential of lactobacilli through comparative genomics of 213 strains and associated genera.</title>
        <authorList>
            <person name="Sun Z."/>
            <person name="Harris H.M."/>
            <person name="McCann A."/>
            <person name="Guo C."/>
            <person name="Argimon S."/>
            <person name="Zhang W."/>
            <person name="Yang X."/>
            <person name="Jeffery I.B."/>
            <person name="Cooney J.C."/>
            <person name="Kagawa T.F."/>
            <person name="Liu W."/>
            <person name="Song Y."/>
            <person name="Salvetti E."/>
            <person name="Wrobel A."/>
            <person name="Rasinkangas P."/>
            <person name="Parkhill J."/>
            <person name="Rea M.C."/>
            <person name="O'Sullivan O."/>
            <person name="Ritari J."/>
            <person name="Douillard F.P."/>
            <person name="Paul Ross R."/>
            <person name="Yang R."/>
            <person name="Briner A.E."/>
            <person name="Felis G.E."/>
            <person name="de Vos W.M."/>
            <person name="Barrangou R."/>
            <person name="Klaenhammer T.R."/>
            <person name="Caufield P.W."/>
            <person name="Cui Y."/>
            <person name="Zhang H."/>
            <person name="O'Toole P.W."/>
        </authorList>
    </citation>
    <scope>NUCLEOTIDE SEQUENCE [LARGE SCALE GENOMIC DNA]</scope>
    <source>
        <strain evidence="8 9">DSM 20719</strain>
    </source>
</reference>
<dbReference type="InterPro" id="IPR027022">
    <property type="entry name" value="ABC_permease_BceB-typ"/>
</dbReference>
<evidence type="ECO:0000256" key="3">
    <source>
        <dbReference type="ARBA" id="ARBA00022692"/>
    </source>
</evidence>
<dbReference type="GO" id="GO:0055085">
    <property type="term" value="P:transmembrane transport"/>
    <property type="evidence" value="ECO:0007669"/>
    <property type="project" value="UniProtKB-UniRule"/>
</dbReference>
<organism evidence="8 9">
    <name type="scientific">Latilactobacillus graminis DSM 20719</name>
    <dbReference type="NCBI Taxonomy" id="1423752"/>
    <lineage>
        <taxon>Bacteria</taxon>
        <taxon>Bacillati</taxon>
        <taxon>Bacillota</taxon>
        <taxon>Bacilli</taxon>
        <taxon>Lactobacillales</taxon>
        <taxon>Lactobacillaceae</taxon>
        <taxon>Latilactobacillus</taxon>
    </lineage>
</organism>
<evidence type="ECO:0000256" key="6">
    <source>
        <dbReference type="PIRNR" id="PIRNR018968"/>
    </source>
</evidence>
<feature type="transmembrane region" description="Helical" evidence="6">
    <location>
        <begin position="23"/>
        <end position="43"/>
    </location>
</feature>
<feature type="transmembrane region" description="Helical" evidence="6">
    <location>
        <begin position="108"/>
        <end position="134"/>
    </location>
</feature>
<dbReference type="PANTHER" id="PTHR46795">
    <property type="entry name" value="ABC TRANSPORTER PERMEASE-RELATED-RELATED"/>
    <property type="match status" value="1"/>
</dbReference>
<dbReference type="EMBL" id="AYZB01000058">
    <property type="protein sequence ID" value="KRM21072.1"/>
    <property type="molecule type" value="Genomic_DNA"/>
</dbReference>
<dbReference type="Proteomes" id="UP000050823">
    <property type="component" value="Unassembled WGS sequence"/>
</dbReference>
<feature type="domain" description="ABC3 transporter permease C-terminal" evidence="7">
    <location>
        <begin position="69"/>
        <end position="186"/>
    </location>
</feature>
<dbReference type="PIRSF" id="PIRSF018968">
    <property type="entry name" value="ABC_permease_BceB"/>
    <property type="match status" value="1"/>
</dbReference>
<comment type="similarity">
    <text evidence="6">Belongs to the ABC-4 integral membrane protein family.</text>
</comment>
<evidence type="ECO:0000256" key="2">
    <source>
        <dbReference type="ARBA" id="ARBA00022475"/>
    </source>
</evidence>
<comment type="caution">
    <text evidence="8">The sequence shown here is derived from an EMBL/GenBank/DDBJ whole genome shotgun (WGS) entry which is preliminary data.</text>
</comment>
<dbReference type="GO" id="GO:0005886">
    <property type="term" value="C:plasma membrane"/>
    <property type="evidence" value="ECO:0007669"/>
    <property type="project" value="UniProtKB-SubCell"/>
</dbReference>
<dbReference type="InterPro" id="IPR003838">
    <property type="entry name" value="ABC3_permease_C"/>
</dbReference>
<dbReference type="AlphaFoldDB" id="A0AA89KWG4"/>
<dbReference type="PANTHER" id="PTHR46795:SF3">
    <property type="entry name" value="ABC TRANSPORTER PERMEASE"/>
    <property type="match status" value="1"/>
</dbReference>
<feature type="transmembrane region" description="Helical" evidence="6">
    <location>
        <begin position="206"/>
        <end position="226"/>
    </location>
</feature>
<keyword evidence="5 6" id="KW-0472">Membrane</keyword>
<evidence type="ECO:0000259" key="7">
    <source>
        <dbReference type="Pfam" id="PF02687"/>
    </source>
</evidence>